<name>A0A0A0K7I7_CUCSA</name>
<dbReference type="GO" id="GO:0005524">
    <property type="term" value="F:ATP binding"/>
    <property type="evidence" value="ECO:0007669"/>
    <property type="project" value="UniProtKB-KW"/>
</dbReference>
<proteinExistence type="predicted"/>
<dbReference type="AlphaFoldDB" id="A0A0A0K7I7"/>
<dbReference type="EMBL" id="CM002928">
    <property type="protein sequence ID" value="KGN43781.1"/>
    <property type="molecule type" value="Genomic_DNA"/>
</dbReference>
<keyword evidence="1" id="KW-0547">Nucleotide-binding</keyword>
<dbReference type="Proteomes" id="UP000029981">
    <property type="component" value="Chromosome 7"/>
</dbReference>
<dbReference type="PANTHER" id="PTHR24223:SF108">
    <property type="entry name" value="ABC TRANSPORTER C FAMILY MEMBER 8"/>
    <property type="match status" value="1"/>
</dbReference>
<dbReference type="SUPFAM" id="SSF52540">
    <property type="entry name" value="P-loop containing nucleoside triphosphate hydrolases"/>
    <property type="match status" value="1"/>
</dbReference>
<reference evidence="3 4" key="1">
    <citation type="journal article" date="2009" name="Nat. Genet.">
        <title>The genome of the cucumber, Cucumis sativus L.</title>
        <authorList>
            <person name="Huang S."/>
            <person name="Li R."/>
            <person name="Zhang Z."/>
            <person name="Li L."/>
            <person name="Gu X."/>
            <person name="Fan W."/>
            <person name="Lucas W.J."/>
            <person name="Wang X."/>
            <person name="Xie B."/>
            <person name="Ni P."/>
            <person name="Ren Y."/>
            <person name="Zhu H."/>
            <person name="Li J."/>
            <person name="Lin K."/>
            <person name="Jin W."/>
            <person name="Fei Z."/>
            <person name="Li G."/>
            <person name="Staub J."/>
            <person name="Kilian A."/>
            <person name="van der Vossen E.A."/>
            <person name="Wu Y."/>
            <person name="Guo J."/>
            <person name="He J."/>
            <person name="Jia Z."/>
            <person name="Ren Y."/>
            <person name="Tian G."/>
            <person name="Lu Y."/>
            <person name="Ruan J."/>
            <person name="Qian W."/>
            <person name="Wang M."/>
            <person name="Huang Q."/>
            <person name="Li B."/>
            <person name="Xuan Z."/>
            <person name="Cao J."/>
            <person name="Asan"/>
            <person name="Wu Z."/>
            <person name="Zhang J."/>
            <person name="Cai Q."/>
            <person name="Bai Y."/>
            <person name="Zhao B."/>
            <person name="Han Y."/>
            <person name="Li Y."/>
            <person name="Li X."/>
            <person name="Wang S."/>
            <person name="Shi Q."/>
            <person name="Liu S."/>
            <person name="Cho W.K."/>
            <person name="Kim J.Y."/>
            <person name="Xu Y."/>
            <person name="Heller-Uszynska K."/>
            <person name="Miao H."/>
            <person name="Cheng Z."/>
            <person name="Zhang S."/>
            <person name="Wu J."/>
            <person name="Yang Y."/>
            <person name="Kang H."/>
            <person name="Li M."/>
            <person name="Liang H."/>
            <person name="Ren X."/>
            <person name="Shi Z."/>
            <person name="Wen M."/>
            <person name="Jian M."/>
            <person name="Yang H."/>
            <person name="Zhang G."/>
            <person name="Yang Z."/>
            <person name="Chen R."/>
            <person name="Liu S."/>
            <person name="Li J."/>
            <person name="Ma L."/>
            <person name="Liu H."/>
            <person name="Zhou Y."/>
            <person name="Zhao J."/>
            <person name="Fang X."/>
            <person name="Li G."/>
            <person name="Fang L."/>
            <person name="Li Y."/>
            <person name="Liu D."/>
            <person name="Zheng H."/>
            <person name="Zhang Y."/>
            <person name="Qin N."/>
            <person name="Li Z."/>
            <person name="Yang G."/>
            <person name="Yang S."/>
            <person name="Bolund L."/>
            <person name="Kristiansen K."/>
            <person name="Zheng H."/>
            <person name="Li S."/>
            <person name="Zhang X."/>
            <person name="Yang H."/>
            <person name="Wang J."/>
            <person name="Sun R."/>
            <person name="Zhang B."/>
            <person name="Jiang S."/>
            <person name="Wang J."/>
            <person name="Du Y."/>
            <person name="Li S."/>
        </authorList>
    </citation>
    <scope>NUCLEOTIDE SEQUENCE [LARGE SCALE GENOMIC DNA]</scope>
    <source>
        <strain evidence="4">cv. 9930</strain>
    </source>
</reference>
<organism evidence="3 4">
    <name type="scientific">Cucumis sativus</name>
    <name type="common">Cucumber</name>
    <dbReference type="NCBI Taxonomy" id="3659"/>
    <lineage>
        <taxon>Eukaryota</taxon>
        <taxon>Viridiplantae</taxon>
        <taxon>Streptophyta</taxon>
        <taxon>Embryophyta</taxon>
        <taxon>Tracheophyta</taxon>
        <taxon>Spermatophyta</taxon>
        <taxon>Magnoliopsida</taxon>
        <taxon>eudicotyledons</taxon>
        <taxon>Gunneridae</taxon>
        <taxon>Pentapetalae</taxon>
        <taxon>rosids</taxon>
        <taxon>fabids</taxon>
        <taxon>Cucurbitales</taxon>
        <taxon>Cucurbitaceae</taxon>
        <taxon>Benincaseae</taxon>
        <taxon>Cucumis</taxon>
    </lineage>
</organism>
<dbReference type="PANTHER" id="PTHR24223">
    <property type="entry name" value="ATP-BINDING CASSETTE SUB-FAMILY C"/>
    <property type="match status" value="1"/>
</dbReference>
<dbReference type="Gene3D" id="3.40.50.300">
    <property type="entry name" value="P-loop containing nucleotide triphosphate hydrolases"/>
    <property type="match status" value="1"/>
</dbReference>
<accession>A0A0A0K7I7</accession>
<sequence length="117" mass="13300">MEGIREVSAEGHCQQSTKSARLICGNWSVGKRQLFRLGRVLLIRHKILVLDEATTSIDSATDTILQRIIREGVFRMHYCNSSSQSSTVFDNDFGHLVEYEEPSKLMETNSYFSKLVS</sequence>
<dbReference type="InterPro" id="IPR027417">
    <property type="entry name" value="P-loop_NTPase"/>
</dbReference>
<evidence type="ECO:0000313" key="4">
    <source>
        <dbReference type="Proteomes" id="UP000029981"/>
    </source>
</evidence>
<evidence type="ECO:0000256" key="2">
    <source>
        <dbReference type="ARBA" id="ARBA00022840"/>
    </source>
</evidence>
<dbReference type="InterPro" id="IPR050173">
    <property type="entry name" value="ABC_transporter_C-like"/>
</dbReference>
<gene>
    <name evidence="3" type="ORF">Csa_7G067360</name>
</gene>
<keyword evidence="4" id="KW-1185">Reference proteome</keyword>
<keyword evidence="2" id="KW-0067">ATP-binding</keyword>
<protein>
    <recommendedName>
        <fullName evidence="5">ABC transporter domain-containing protein</fullName>
    </recommendedName>
</protein>
<evidence type="ECO:0000313" key="3">
    <source>
        <dbReference type="EMBL" id="KGN43781.1"/>
    </source>
</evidence>
<dbReference type="Gramene" id="KGN43781">
    <property type="protein sequence ID" value="KGN43781"/>
    <property type="gene ID" value="Csa_7G067360"/>
</dbReference>
<evidence type="ECO:0008006" key="5">
    <source>
        <dbReference type="Google" id="ProtNLM"/>
    </source>
</evidence>
<reference evidence="3 4" key="2">
    <citation type="journal article" date="2009" name="PLoS ONE">
        <title>An integrated genetic and cytogenetic map of the cucumber genome.</title>
        <authorList>
            <person name="Ren Y."/>
            <person name="Zhang Z."/>
            <person name="Liu J."/>
            <person name="Staub J.E."/>
            <person name="Han Y."/>
            <person name="Cheng Z."/>
            <person name="Li X."/>
            <person name="Lu J."/>
            <person name="Miao H."/>
            <person name="Kang H."/>
            <person name="Xie B."/>
            <person name="Gu X."/>
            <person name="Wang X."/>
            <person name="Du Y."/>
            <person name="Jin W."/>
            <person name="Huang S."/>
        </authorList>
    </citation>
    <scope>NUCLEOTIDE SEQUENCE [LARGE SCALE GENOMIC DNA]</scope>
    <source>
        <strain evidence="4">cv. 9930</strain>
    </source>
</reference>
<dbReference type="OMA" id="LICGNWS"/>
<evidence type="ECO:0000256" key="1">
    <source>
        <dbReference type="ARBA" id="ARBA00022741"/>
    </source>
</evidence>
<reference evidence="3 4" key="4">
    <citation type="journal article" date="2011" name="BMC Genomics">
        <title>RNA-Seq improves annotation of protein-coding genes in the cucumber genome.</title>
        <authorList>
            <person name="Li Z."/>
            <person name="Zhang Z."/>
            <person name="Yan P."/>
            <person name="Huang S."/>
            <person name="Fei Z."/>
            <person name="Lin K."/>
        </authorList>
    </citation>
    <scope>NUCLEOTIDE SEQUENCE [LARGE SCALE GENOMIC DNA]</scope>
    <source>
        <strain evidence="4">cv. 9930</strain>
    </source>
</reference>
<reference evidence="3 4" key="3">
    <citation type="journal article" date="2010" name="BMC Genomics">
        <title>Transcriptome sequencing and comparative analysis of cucumber flowers with different sex types.</title>
        <authorList>
            <person name="Guo S."/>
            <person name="Zheng Y."/>
            <person name="Joung J.G."/>
            <person name="Liu S."/>
            <person name="Zhang Z."/>
            <person name="Crasta O.R."/>
            <person name="Sobral B.W."/>
            <person name="Xu Y."/>
            <person name="Huang S."/>
            <person name="Fei Z."/>
        </authorList>
    </citation>
    <scope>NUCLEOTIDE SEQUENCE [LARGE SCALE GENOMIC DNA]</scope>
    <source>
        <strain evidence="4">cv. 9930</strain>
    </source>
</reference>